<accession>A0A974PTV0</accession>
<evidence type="ECO:0000313" key="4">
    <source>
        <dbReference type="EMBL" id="QRG09005.1"/>
    </source>
</evidence>
<dbReference type="SUPFAM" id="SSF56645">
    <property type="entry name" value="Acyl-CoA dehydrogenase NM domain-like"/>
    <property type="match status" value="1"/>
</dbReference>
<evidence type="ECO:0000256" key="1">
    <source>
        <dbReference type="ARBA" id="ARBA00023002"/>
    </source>
</evidence>
<dbReference type="InterPro" id="IPR037069">
    <property type="entry name" value="AcylCoA_DH/ox_N_sf"/>
</dbReference>
<dbReference type="Gene3D" id="1.10.540.10">
    <property type="entry name" value="Acyl-CoA dehydrogenase/oxidase, N-terminal domain"/>
    <property type="match status" value="1"/>
</dbReference>
<evidence type="ECO:0000256" key="2">
    <source>
        <dbReference type="SAM" id="MobiDB-lite"/>
    </source>
</evidence>
<protein>
    <submittedName>
        <fullName evidence="4">Acyl-CoA dehydrogenase</fullName>
    </submittedName>
</protein>
<dbReference type="EMBL" id="CP063362">
    <property type="protein sequence ID" value="QRG09005.1"/>
    <property type="molecule type" value="Genomic_DNA"/>
</dbReference>
<dbReference type="PANTHER" id="PTHR43884:SF12">
    <property type="entry name" value="ISOVALERYL-COA DEHYDROGENASE, MITOCHONDRIAL-RELATED"/>
    <property type="match status" value="1"/>
</dbReference>
<dbReference type="SUPFAM" id="SSF47203">
    <property type="entry name" value="Acyl-CoA dehydrogenase C-terminal domain-like"/>
    <property type="match status" value="1"/>
</dbReference>
<keyword evidence="5" id="KW-1185">Reference proteome</keyword>
<proteinExistence type="predicted"/>
<dbReference type="GO" id="GO:0050660">
    <property type="term" value="F:flavin adenine dinucleotide binding"/>
    <property type="evidence" value="ECO:0007669"/>
    <property type="project" value="InterPro"/>
</dbReference>
<gene>
    <name evidence="4" type="ORF">EZH22_12470</name>
</gene>
<dbReference type="GO" id="GO:0008470">
    <property type="term" value="F:3-methylbutanoyl-CoA dehydrogenase activity"/>
    <property type="evidence" value="ECO:0007669"/>
    <property type="project" value="TreeGrafter"/>
</dbReference>
<dbReference type="Gene3D" id="2.40.110.10">
    <property type="entry name" value="Butyryl-CoA Dehydrogenase, subunit A, domain 2"/>
    <property type="match status" value="1"/>
</dbReference>
<name>A0A974PTV0_9HYPH</name>
<organism evidence="4 5">
    <name type="scientific">Xanthobacter dioxanivorans</name>
    <dbReference type="NCBI Taxonomy" id="2528964"/>
    <lineage>
        <taxon>Bacteria</taxon>
        <taxon>Pseudomonadati</taxon>
        <taxon>Pseudomonadota</taxon>
        <taxon>Alphaproteobacteria</taxon>
        <taxon>Hyphomicrobiales</taxon>
        <taxon>Xanthobacteraceae</taxon>
        <taxon>Xanthobacter</taxon>
    </lineage>
</organism>
<evidence type="ECO:0000313" key="5">
    <source>
        <dbReference type="Proteomes" id="UP000596427"/>
    </source>
</evidence>
<keyword evidence="1" id="KW-0560">Oxidoreductase</keyword>
<dbReference type="InterPro" id="IPR013107">
    <property type="entry name" value="Acyl-CoA_DH_C"/>
</dbReference>
<dbReference type="GO" id="GO:0006552">
    <property type="term" value="P:L-leucine catabolic process"/>
    <property type="evidence" value="ECO:0007669"/>
    <property type="project" value="TreeGrafter"/>
</dbReference>
<reference evidence="4 5" key="1">
    <citation type="submission" date="2020-10" db="EMBL/GenBank/DDBJ databases">
        <title>Degradation of 1,4-Dioxane by Xanthobacter sp. YN2, via a Novel Group-2 Soluble Di-Iron Monooxygenase.</title>
        <authorList>
            <person name="Ma F."/>
            <person name="Wang Y."/>
            <person name="Yang J."/>
            <person name="Guo H."/>
            <person name="Su D."/>
            <person name="Yu L."/>
        </authorList>
    </citation>
    <scope>NUCLEOTIDE SEQUENCE [LARGE SCALE GENOMIC DNA]</scope>
    <source>
        <strain evidence="4 5">YN2</strain>
    </source>
</reference>
<sequence>MNKPVIPLPAETAGAPATRRSADPADWRALFEQIGAGSSERERDRVLPFEAIGLLKEAGFGALRLAPANGGAGATFRQTYKLALDLAAADANVAHIFRNHFTVAEQYARLPYDAKSKGWQAEVAAGAIFGLASTESGDKPAGGFAPDTRLDPEGDGFRLNGVKYYSTGTLFAETMLIRAATADGRVAAVIIPTRREGIEIVDDWDGAGQRLTASGTTRYHNVRVEADEAVFDSPGRGYGLAYSNTQAQLFLTTVVAGITRGALEDAIALVKRRKRSFYYAPVPTPADDPFLQQAVGQLAANAFAAEAVILAAAETLDRASDARDRGEDAQALAAEAAKAAAQAKLVVDDLALRSGSLLFETGGASATERAVNLDRHWRNARTIASHNPSSYKAKAIGELLVKGTPLPAKGFF</sequence>
<dbReference type="Gene3D" id="1.20.140.10">
    <property type="entry name" value="Butyryl-CoA Dehydrogenase, subunit A, domain 3"/>
    <property type="match status" value="1"/>
</dbReference>
<dbReference type="Pfam" id="PF08028">
    <property type="entry name" value="Acyl-CoA_dh_2"/>
    <property type="match status" value="1"/>
</dbReference>
<dbReference type="InterPro" id="IPR009100">
    <property type="entry name" value="AcylCoA_DH/oxidase_NM_dom_sf"/>
</dbReference>
<dbReference type="PANTHER" id="PTHR43884">
    <property type="entry name" value="ACYL-COA DEHYDROGENASE"/>
    <property type="match status" value="1"/>
</dbReference>
<dbReference type="RefSeq" id="WP_203195922.1">
    <property type="nucleotide sequence ID" value="NZ_CP063362.1"/>
</dbReference>
<dbReference type="InterPro" id="IPR046373">
    <property type="entry name" value="Acyl-CoA_Oxase/DH_mid-dom_sf"/>
</dbReference>
<feature type="region of interest" description="Disordered" evidence="2">
    <location>
        <begin position="1"/>
        <end position="21"/>
    </location>
</feature>
<dbReference type="AlphaFoldDB" id="A0A974PTV0"/>
<feature type="domain" description="Acyl-CoA dehydrogenase C-terminal" evidence="3">
    <location>
        <begin position="252"/>
        <end position="387"/>
    </location>
</feature>
<dbReference type="KEGG" id="xdi:EZH22_12470"/>
<dbReference type="Proteomes" id="UP000596427">
    <property type="component" value="Chromosome"/>
</dbReference>
<evidence type="ECO:0000259" key="3">
    <source>
        <dbReference type="Pfam" id="PF08028"/>
    </source>
</evidence>
<dbReference type="InterPro" id="IPR036250">
    <property type="entry name" value="AcylCo_DH-like_C"/>
</dbReference>
<dbReference type="PIRSF" id="PIRSF016578">
    <property type="entry name" value="HsaA"/>
    <property type="match status" value="1"/>
</dbReference>